<sequence length="156" mass="16909">MLSLRNARRPRRRSRASSGSDLALLRPAASGAPSGHAPSCKRRRPLRIEHHAPDRPPRPARTGNGNEGTRARRRPRAGAPPCARDVAGADRAAKPLDLGVRARIWLAGASIRRGAGRSATPALHTAVRLLLWWWTGCGGYTAVWVVRRARACVSAR</sequence>
<organism evidence="2 3">
    <name type="scientific">Wolfiporia cocos (strain MD-104)</name>
    <name type="common">Brown rot fungus</name>
    <dbReference type="NCBI Taxonomy" id="742152"/>
    <lineage>
        <taxon>Eukaryota</taxon>
        <taxon>Fungi</taxon>
        <taxon>Dikarya</taxon>
        <taxon>Basidiomycota</taxon>
        <taxon>Agaricomycotina</taxon>
        <taxon>Agaricomycetes</taxon>
        <taxon>Polyporales</taxon>
        <taxon>Phaeolaceae</taxon>
        <taxon>Wolfiporia</taxon>
    </lineage>
</organism>
<protein>
    <submittedName>
        <fullName evidence="2">Uncharacterized protein</fullName>
    </submittedName>
</protein>
<reference evidence="2 3" key="1">
    <citation type="journal article" date="2012" name="Science">
        <title>The Paleozoic origin of enzymatic lignin decomposition reconstructed from 31 fungal genomes.</title>
        <authorList>
            <person name="Floudas D."/>
            <person name="Binder M."/>
            <person name="Riley R."/>
            <person name="Barry K."/>
            <person name="Blanchette R.A."/>
            <person name="Henrissat B."/>
            <person name="Martinez A.T."/>
            <person name="Otillar R."/>
            <person name="Spatafora J.W."/>
            <person name="Yadav J.S."/>
            <person name="Aerts A."/>
            <person name="Benoit I."/>
            <person name="Boyd A."/>
            <person name="Carlson A."/>
            <person name="Copeland A."/>
            <person name="Coutinho P.M."/>
            <person name="de Vries R.P."/>
            <person name="Ferreira P."/>
            <person name="Findley K."/>
            <person name="Foster B."/>
            <person name="Gaskell J."/>
            <person name="Glotzer D."/>
            <person name="Gorecki P."/>
            <person name="Heitman J."/>
            <person name="Hesse C."/>
            <person name="Hori C."/>
            <person name="Igarashi K."/>
            <person name="Jurgens J.A."/>
            <person name="Kallen N."/>
            <person name="Kersten P."/>
            <person name="Kohler A."/>
            <person name="Kuees U."/>
            <person name="Kumar T.K.A."/>
            <person name="Kuo A."/>
            <person name="LaButti K."/>
            <person name="Larrondo L.F."/>
            <person name="Lindquist E."/>
            <person name="Ling A."/>
            <person name="Lombard V."/>
            <person name="Lucas S."/>
            <person name="Lundell T."/>
            <person name="Martin R."/>
            <person name="McLaughlin D.J."/>
            <person name="Morgenstern I."/>
            <person name="Morin E."/>
            <person name="Murat C."/>
            <person name="Nagy L.G."/>
            <person name="Nolan M."/>
            <person name="Ohm R.A."/>
            <person name="Patyshakuliyeva A."/>
            <person name="Rokas A."/>
            <person name="Ruiz-Duenas F.J."/>
            <person name="Sabat G."/>
            <person name="Salamov A."/>
            <person name="Samejima M."/>
            <person name="Schmutz J."/>
            <person name="Slot J.C."/>
            <person name="St John F."/>
            <person name="Stenlid J."/>
            <person name="Sun H."/>
            <person name="Sun S."/>
            <person name="Syed K."/>
            <person name="Tsang A."/>
            <person name="Wiebenga A."/>
            <person name="Young D."/>
            <person name="Pisabarro A."/>
            <person name="Eastwood D.C."/>
            <person name="Martin F."/>
            <person name="Cullen D."/>
            <person name="Grigoriev I.V."/>
            <person name="Hibbett D.S."/>
        </authorList>
    </citation>
    <scope>NUCLEOTIDE SEQUENCE [LARGE SCALE GENOMIC DNA]</scope>
    <source>
        <strain evidence="2 3">MD-104</strain>
    </source>
</reference>
<feature type="region of interest" description="Disordered" evidence="1">
    <location>
        <begin position="1"/>
        <end position="88"/>
    </location>
</feature>
<gene>
    <name evidence="2" type="ORF">WOLCODRAFT_153220</name>
</gene>
<dbReference type="Proteomes" id="UP000218811">
    <property type="component" value="Unassembled WGS sequence"/>
</dbReference>
<name>A0A2H3JLT2_WOLCO</name>
<feature type="compositionally biased region" description="Basic residues" evidence="1">
    <location>
        <begin position="1"/>
        <end position="15"/>
    </location>
</feature>
<proteinExistence type="predicted"/>
<dbReference type="EMBL" id="KB468135">
    <property type="protein sequence ID" value="PCH43162.1"/>
    <property type="molecule type" value="Genomic_DNA"/>
</dbReference>
<keyword evidence="3" id="KW-1185">Reference proteome</keyword>
<evidence type="ECO:0000313" key="2">
    <source>
        <dbReference type="EMBL" id="PCH43162.1"/>
    </source>
</evidence>
<accession>A0A2H3JLT2</accession>
<dbReference type="AlphaFoldDB" id="A0A2H3JLT2"/>
<evidence type="ECO:0000256" key="1">
    <source>
        <dbReference type="SAM" id="MobiDB-lite"/>
    </source>
</evidence>
<feature type="compositionally biased region" description="Basic and acidic residues" evidence="1">
    <location>
        <begin position="46"/>
        <end position="57"/>
    </location>
</feature>
<evidence type="ECO:0000313" key="3">
    <source>
        <dbReference type="Proteomes" id="UP000218811"/>
    </source>
</evidence>
<feature type="compositionally biased region" description="Low complexity" evidence="1">
    <location>
        <begin position="16"/>
        <end position="38"/>
    </location>
</feature>